<proteinExistence type="predicted"/>
<sequence length="76" mass="8651">MISLSKIFAPRHDDMCLVNSQLDEVFLKSLVTENRIDIRRDQSLFCRKTYDRPSTLTNSLQQISALSLSGLKTFSG</sequence>
<name>A0A0C9Y333_9AGAR</name>
<organism evidence="1 2">
    <name type="scientific">Laccaria amethystina LaAM-08-1</name>
    <dbReference type="NCBI Taxonomy" id="1095629"/>
    <lineage>
        <taxon>Eukaryota</taxon>
        <taxon>Fungi</taxon>
        <taxon>Dikarya</taxon>
        <taxon>Basidiomycota</taxon>
        <taxon>Agaricomycotina</taxon>
        <taxon>Agaricomycetes</taxon>
        <taxon>Agaricomycetidae</taxon>
        <taxon>Agaricales</taxon>
        <taxon>Agaricineae</taxon>
        <taxon>Hydnangiaceae</taxon>
        <taxon>Laccaria</taxon>
    </lineage>
</organism>
<reference evidence="1 2" key="1">
    <citation type="submission" date="2014-04" db="EMBL/GenBank/DDBJ databases">
        <authorList>
            <consortium name="DOE Joint Genome Institute"/>
            <person name="Kuo A."/>
            <person name="Kohler A."/>
            <person name="Nagy L.G."/>
            <person name="Floudas D."/>
            <person name="Copeland A."/>
            <person name="Barry K.W."/>
            <person name="Cichocki N."/>
            <person name="Veneault-Fourrey C."/>
            <person name="LaButti K."/>
            <person name="Lindquist E.A."/>
            <person name="Lipzen A."/>
            <person name="Lundell T."/>
            <person name="Morin E."/>
            <person name="Murat C."/>
            <person name="Sun H."/>
            <person name="Tunlid A."/>
            <person name="Henrissat B."/>
            <person name="Grigoriev I.V."/>
            <person name="Hibbett D.S."/>
            <person name="Martin F."/>
            <person name="Nordberg H.P."/>
            <person name="Cantor M.N."/>
            <person name="Hua S.X."/>
        </authorList>
    </citation>
    <scope>NUCLEOTIDE SEQUENCE [LARGE SCALE GENOMIC DNA]</scope>
    <source>
        <strain evidence="1 2">LaAM-08-1</strain>
    </source>
</reference>
<evidence type="ECO:0000313" key="2">
    <source>
        <dbReference type="Proteomes" id="UP000054477"/>
    </source>
</evidence>
<gene>
    <name evidence="1" type="ORF">K443DRAFT_518164</name>
</gene>
<reference evidence="2" key="2">
    <citation type="submission" date="2015-01" db="EMBL/GenBank/DDBJ databases">
        <title>Evolutionary Origins and Diversification of the Mycorrhizal Mutualists.</title>
        <authorList>
            <consortium name="DOE Joint Genome Institute"/>
            <consortium name="Mycorrhizal Genomics Consortium"/>
            <person name="Kohler A."/>
            <person name="Kuo A."/>
            <person name="Nagy L.G."/>
            <person name="Floudas D."/>
            <person name="Copeland A."/>
            <person name="Barry K.W."/>
            <person name="Cichocki N."/>
            <person name="Veneault-Fourrey C."/>
            <person name="LaButti K."/>
            <person name="Lindquist E.A."/>
            <person name="Lipzen A."/>
            <person name="Lundell T."/>
            <person name="Morin E."/>
            <person name="Murat C."/>
            <person name="Riley R."/>
            <person name="Ohm R."/>
            <person name="Sun H."/>
            <person name="Tunlid A."/>
            <person name="Henrissat B."/>
            <person name="Grigoriev I.V."/>
            <person name="Hibbett D.S."/>
            <person name="Martin F."/>
        </authorList>
    </citation>
    <scope>NUCLEOTIDE SEQUENCE [LARGE SCALE GENOMIC DNA]</scope>
    <source>
        <strain evidence="2">LaAM-08-1</strain>
    </source>
</reference>
<dbReference type="AlphaFoldDB" id="A0A0C9Y333"/>
<dbReference type="Proteomes" id="UP000054477">
    <property type="component" value="Unassembled WGS sequence"/>
</dbReference>
<accession>A0A0C9Y333</accession>
<keyword evidence="2" id="KW-1185">Reference proteome</keyword>
<evidence type="ECO:0000313" key="1">
    <source>
        <dbReference type="EMBL" id="KIK02498.1"/>
    </source>
</evidence>
<protein>
    <submittedName>
        <fullName evidence="1">Uncharacterized protein</fullName>
    </submittedName>
</protein>
<dbReference type="EMBL" id="KN838592">
    <property type="protein sequence ID" value="KIK02498.1"/>
    <property type="molecule type" value="Genomic_DNA"/>
</dbReference>
<dbReference type="HOGENOM" id="CLU_2654889_0_0_1"/>